<evidence type="ECO:0000313" key="2">
    <source>
        <dbReference type="EMBL" id="BAP55384.1"/>
    </source>
</evidence>
<keyword evidence="1" id="KW-1133">Transmembrane helix</keyword>
<feature type="transmembrane region" description="Helical" evidence="1">
    <location>
        <begin position="143"/>
        <end position="165"/>
    </location>
</feature>
<keyword evidence="1" id="KW-0812">Transmembrane</keyword>
<dbReference type="AlphaFoldDB" id="A0A090AEM0"/>
<feature type="transmembrane region" description="Helical" evidence="1">
    <location>
        <begin position="12"/>
        <end position="31"/>
    </location>
</feature>
<proteinExistence type="predicted"/>
<feature type="transmembrane region" description="Helical" evidence="1">
    <location>
        <begin position="171"/>
        <end position="189"/>
    </location>
</feature>
<dbReference type="EMBL" id="AP014633">
    <property type="protein sequence ID" value="BAP55384.1"/>
    <property type="molecule type" value="Genomic_DNA"/>
</dbReference>
<dbReference type="HOGENOM" id="CLU_445439_0_0_6"/>
<feature type="transmembrane region" description="Helical" evidence="1">
    <location>
        <begin position="86"/>
        <end position="106"/>
    </location>
</feature>
<feature type="transmembrane region" description="Helical" evidence="1">
    <location>
        <begin position="201"/>
        <end position="221"/>
    </location>
</feature>
<feature type="transmembrane region" description="Helical" evidence="1">
    <location>
        <begin position="364"/>
        <end position="385"/>
    </location>
</feature>
<feature type="transmembrane region" description="Helical" evidence="1">
    <location>
        <begin position="406"/>
        <end position="425"/>
    </location>
</feature>
<keyword evidence="1" id="KW-0472">Membrane</keyword>
<dbReference type="KEGG" id="tig:THII_1087"/>
<keyword evidence="3" id="KW-1185">Reference proteome</keyword>
<evidence type="ECO:0000256" key="1">
    <source>
        <dbReference type="SAM" id="Phobius"/>
    </source>
</evidence>
<feature type="transmembrane region" description="Helical" evidence="1">
    <location>
        <begin position="258"/>
        <end position="281"/>
    </location>
</feature>
<evidence type="ECO:0000313" key="3">
    <source>
        <dbReference type="Proteomes" id="UP000031623"/>
    </source>
</evidence>
<feature type="transmembrane region" description="Helical" evidence="1">
    <location>
        <begin position="288"/>
        <end position="310"/>
    </location>
</feature>
<reference evidence="2 3" key="1">
    <citation type="journal article" date="2014" name="ISME J.">
        <title>Ecophysiology of Thioploca ingrica as revealed by the complete genome sequence supplemented with proteomic evidence.</title>
        <authorList>
            <person name="Kojima H."/>
            <person name="Ogura Y."/>
            <person name="Yamamoto N."/>
            <person name="Togashi T."/>
            <person name="Mori H."/>
            <person name="Watanabe T."/>
            <person name="Nemoto F."/>
            <person name="Kurokawa K."/>
            <person name="Hayashi T."/>
            <person name="Fukui M."/>
        </authorList>
    </citation>
    <scope>NUCLEOTIDE SEQUENCE [LARGE SCALE GENOMIC DNA]</scope>
</reference>
<sequence length="613" mass="70917">MIKNLDKLDKYNNYVISIAVTTIIGIFYFKQNLYYFFNANDFGEYFFRAELWAEGIFAWIYGSDKLLSVIEYIAIKISDVRDFKNIYENLSDIITLLTLISIYFFLTNKNQFAIDFKVRVLTVIFVFTLPLFIIESRAVDQSFLLAITLLIWLSTYHITAISAIISFLVTIARPEGILIIPLFILIILIDEQNRKKSIINFTSFLFILFLYKLFDFFYTGAPQAESLILEQSYESYLNVDSEKLSKLISNLILIPLNYFILGLIVLKSYTYFLFFVIGTLVSLKNKKYYPYLAVPLLYILILFVISPYAYSYYDVYHLAQIFSQTSWLTPYGYLSSNFPGDSLTLYYKVLEAHAELPIASQGRYILFIYPFIAVFVIVGVLVTMEKTISLFTGKYKGLAFLENKKLGVRVSIFVILGIFLLVNLFKFDYIKNKFNLTSFYRYVVPLNQVALSLRKYKKNSSDTIIIYDKCYSVSRKQAFFASLVMEFTTFSGISNIYINSCDAGSPVKGSHRTSILDRSTLPGIVFFETKQDLAEINEHLNFRFNQFAIDYPFNTANKLAINKLFQEPTADLLDEFSINFIIIESGIFVNPSLLKNLHLLAEVNTYKVYTINK</sequence>
<organism evidence="2 3">
    <name type="scientific">Thioploca ingrica</name>
    <dbReference type="NCBI Taxonomy" id="40754"/>
    <lineage>
        <taxon>Bacteria</taxon>
        <taxon>Pseudomonadati</taxon>
        <taxon>Pseudomonadota</taxon>
        <taxon>Gammaproteobacteria</taxon>
        <taxon>Thiotrichales</taxon>
        <taxon>Thiotrichaceae</taxon>
        <taxon>Thioploca</taxon>
    </lineage>
</organism>
<protein>
    <submittedName>
        <fullName evidence="2">Uncharacterized protein</fullName>
    </submittedName>
</protein>
<accession>A0A090AEM0</accession>
<feature type="transmembrane region" description="Helical" evidence="1">
    <location>
        <begin position="51"/>
        <end position="74"/>
    </location>
</feature>
<feature type="transmembrane region" description="Helical" evidence="1">
    <location>
        <begin position="118"/>
        <end position="134"/>
    </location>
</feature>
<name>A0A090AEM0_9GAMM</name>
<dbReference type="Proteomes" id="UP000031623">
    <property type="component" value="Chromosome"/>
</dbReference>
<gene>
    <name evidence="2" type="ORF">THII_1087</name>
</gene>